<dbReference type="Proteomes" id="UP001213623">
    <property type="component" value="Chromosome 7"/>
</dbReference>
<dbReference type="AlphaFoldDB" id="A0AAF0EQD3"/>
<proteinExistence type="predicted"/>
<protein>
    <submittedName>
        <fullName evidence="2">Uncharacterized protein</fullName>
    </submittedName>
</protein>
<feature type="compositionally biased region" description="Acidic residues" evidence="1">
    <location>
        <begin position="92"/>
        <end position="105"/>
    </location>
</feature>
<dbReference type="EMBL" id="CP119898">
    <property type="protein sequence ID" value="WFD28730.1"/>
    <property type="molecule type" value="Genomic_DNA"/>
</dbReference>
<accession>A0AAF0EQD3</accession>
<evidence type="ECO:0000313" key="2">
    <source>
        <dbReference type="EMBL" id="WFD28730.1"/>
    </source>
</evidence>
<reference evidence="2" key="1">
    <citation type="submission" date="2023-03" db="EMBL/GenBank/DDBJ databases">
        <title>Mating type loci evolution in Malassezia.</title>
        <authorList>
            <person name="Coelho M.A."/>
        </authorList>
    </citation>
    <scope>NUCLEOTIDE SEQUENCE</scope>
    <source>
        <strain evidence="2">CBS 9557</strain>
    </source>
</reference>
<evidence type="ECO:0000313" key="3">
    <source>
        <dbReference type="Proteomes" id="UP001213623"/>
    </source>
</evidence>
<keyword evidence="3" id="KW-1185">Reference proteome</keyword>
<sequence length="105" mass="11335">MATVQYTWAFEAPADLSQSSGATDDIPSHGSSQEVVPTGESALGALAMALDTTRTHLNEIVTHWKDIVGPEQDSSLGIGNKKFPSLDRATDANDEEEEEETEEEE</sequence>
<feature type="region of interest" description="Disordered" evidence="1">
    <location>
        <begin position="12"/>
        <end position="36"/>
    </location>
</feature>
<organism evidence="2 3">
    <name type="scientific">Malassezia nana</name>
    <dbReference type="NCBI Taxonomy" id="180528"/>
    <lineage>
        <taxon>Eukaryota</taxon>
        <taxon>Fungi</taxon>
        <taxon>Dikarya</taxon>
        <taxon>Basidiomycota</taxon>
        <taxon>Ustilaginomycotina</taxon>
        <taxon>Malasseziomycetes</taxon>
        <taxon>Malasseziales</taxon>
        <taxon>Malasseziaceae</taxon>
        <taxon>Malassezia</taxon>
    </lineage>
</organism>
<gene>
    <name evidence="2" type="ORF">MNAN1_003743</name>
</gene>
<evidence type="ECO:0000256" key="1">
    <source>
        <dbReference type="SAM" id="MobiDB-lite"/>
    </source>
</evidence>
<name>A0AAF0EQD3_9BASI</name>
<feature type="region of interest" description="Disordered" evidence="1">
    <location>
        <begin position="68"/>
        <end position="105"/>
    </location>
</feature>